<name>A0A1E3PB57_WICAA</name>
<organism evidence="1 2">
    <name type="scientific">Wickerhamomyces anomalus (strain ATCC 58044 / CBS 1984 / NCYC 433 / NRRL Y-366-8)</name>
    <name type="common">Yeast</name>
    <name type="synonym">Hansenula anomala</name>
    <dbReference type="NCBI Taxonomy" id="683960"/>
    <lineage>
        <taxon>Eukaryota</taxon>
        <taxon>Fungi</taxon>
        <taxon>Dikarya</taxon>
        <taxon>Ascomycota</taxon>
        <taxon>Saccharomycotina</taxon>
        <taxon>Saccharomycetes</taxon>
        <taxon>Phaffomycetales</taxon>
        <taxon>Wickerhamomycetaceae</taxon>
        <taxon>Wickerhamomyces</taxon>
    </lineage>
</organism>
<dbReference type="OrthoDB" id="414463at2759"/>
<dbReference type="GO" id="GO:0009691">
    <property type="term" value="P:cytokinin biosynthetic process"/>
    <property type="evidence" value="ECO:0007669"/>
    <property type="project" value="InterPro"/>
</dbReference>
<dbReference type="FunFam" id="3.40.50.450:FF:000018">
    <property type="entry name" value="Lysine decarboxylase-like protein"/>
    <property type="match status" value="1"/>
</dbReference>
<dbReference type="InterPro" id="IPR005269">
    <property type="entry name" value="LOG"/>
</dbReference>
<reference evidence="1 2" key="1">
    <citation type="journal article" date="2016" name="Proc. Natl. Acad. Sci. U.S.A.">
        <title>Comparative genomics of biotechnologically important yeasts.</title>
        <authorList>
            <person name="Riley R."/>
            <person name="Haridas S."/>
            <person name="Wolfe K.H."/>
            <person name="Lopes M.R."/>
            <person name="Hittinger C.T."/>
            <person name="Goeker M."/>
            <person name="Salamov A.A."/>
            <person name="Wisecaver J.H."/>
            <person name="Long T.M."/>
            <person name="Calvey C.H."/>
            <person name="Aerts A.L."/>
            <person name="Barry K.W."/>
            <person name="Choi C."/>
            <person name="Clum A."/>
            <person name="Coughlan A.Y."/>
            <person name="Deshpande S."/>
            <person name="Douglass A.P."/>
            <person name="Hanson S.J."/>
            <person name="Klenk H.-P."/>
            <person name="LaButti K.M."/>
            <person name="Lapidus A."/>
            <person name="Lindquist E.A."/>
            <person name="Lipzen A.M."/>
            <person name="Meier-Kolthoff J.P."/>
            <person name="Ohm R.A."/>
            <person name="Otillar R.P."/>
            <person name="Pangilinan J.L."/>
            <person name="Peng Y."/>
            <person name="Rokas A."/>
            <person name="Rosa C.A."/>
            <person name="Scheuner C."/>
            <person name="Sibirny A.A."/>
            <person name="Slot J.C."/>
            <person name="Stielow J.B."/>
            <person name="Sun H."/>
            <person name="Kurtzman C.P."/>
            <person name="Blackwell M."/>
            <person name="Grigoriev I.V."/>
            <person name="Jeffries T.W."/>
        </authorList>
    </citation>
    <scope>NUCLEOTIDE SEQUENCE [LARGE SCALE GENOMIC DNA]</scope>
    <source>
        <strain evidence="2">ATCC 58044 / CBS 1984 / NCYC 433 / NRRL Y-366-8</strain>
    </source>
</reference>
<dbReference type="RefSeq" id="XP_019041828.1">
    <property type="nucleotide sequence ID" value="XM_019186145.1"/>
</dbReference>
<dbReference type="Proteomes" id="UP000094112">
    <property type="component" value="Unassembled WGS sequence"/>
</dbReference>
<protein>
    <recommendedName>
        <fullName evidence="3">Cytokinin riboside 5'-monophosphate phosphoribohydrolase</fullName>
    </recommendedName>
</protein>
<dbReference type="PANTHER" id="PTHR31223:SF70">
    <property type="entry name" value="LOG FAMILY PROTEIN YJL055W"/>
    <property type="match status" value="1"/>
</dbReference>
<dbReference type="Pfam" id="PF03641">
    <property type="entry name" value="Lysine_decarbox"/>
    <property type="match status" value="1"/>
</dbReference>
<dbReference type="SUPFAM" id="SSF102405">
    <property type="entry name" value="MCP/YpsA-like"/>
    <property type="match status" value="1"/>
</dbReference>
<dbReference type="Gene3D" id="3.40.50.450">
    <property type="match status" value="1"/>
</dbReference>
<dbReference type="GO" id="GO:0005829">
    <property type="term" value="C:cytosol"/>
    <property type="evidence" value="ECO:0007669"/>
    <property type="project" value="TreeGrafter"/>
</dbReference>
<gene>
    <name evidence="1" type="ORF">WICANDRAFT_88332</name>
</gene>
<dbReference type="GeneID" id="30203391"/>
<dbReference type="GO" id="GO:0016799">
    <property type="term" value="F:hydrolase activity, hydrolyzing N-glycosyl compounds"/>
    <property type="evidence" value="ECO:0007669"/>
    <property type="project" value="TreeGrafter"/>
</dbReference>
<evidence type="ECO:0000313" key="1">
    <source>
        <dbReference type="EMBL" id="ODQ62621.1"/>
    </source>
</evidence>
<dbReference type="STRING" id="683960.A0A1E3PB57"/>
<dbReference type="InterPro" id="IPR031100">
    <property type="entry name" value="LOG_fam"/>
</dbReference>
<dbReference type="AlphaFoldDB" id="A0A1E3PB57"/>
<dbReference type="GO" id="GO:0014074">
    <property type="term" value="P:response to purine-containing compound"/>
    <property type="evidence" value="ECO:0007669"/>
    <property type="project" value="EnsemblFungi"/>
</dbReference>
<evidence type="ECO:0008006" key="3">
    <source>
        <dbReference type="Google" id="ProtNLM"/>
    </source>
</evidence>
<keyword evidence="2" id="KW-1185">Reference proteome</keyword>
<evidence type="ECO:0000313" key="2">
    <source>
        <dbReference type="Proteomes" id="UP000094112"/>
    </source>
</evidence>
<sequence>MTASTKPEKVVCVFCGSSFGNDSTYSKHASELGKQIAEKNWGLVYGGGTTGLMGAVAKSCSENNGYVHGIIPEALVSRERVDPDDFNGKLHEDINNHKGLTPISNEYGKTTIVDDMHTRKRLMGQEADAFIALPGGYGTLEEIMEVITWSQLGIHEKPIIFYNIDGFYDGLLEFIKSSIKAGFISASNGEIVVVGKNTDEVLNHIANYKIPEGRYNLKWENLGTHTHKN</sequence>
<proteinExistence type="predicted"/>
<accession>A0A1E3PB57</accession>
<dbReference type="NCBIfam" id="TIGR00730">
    <property type="entry name" value="Rossman fold protein, TIGR00730 family"/>
    <property type="match status" value="1"/>
</dbReference>
<dbReference type="PANTHER" id="PTHR31223">
    <property type="entry name" value="LOG FAMILY PROTEIN YJL055W"/>
    <property type="match status" value="1"/>
</dbReference>
<dbReference type="EMBL" id="KV454208">
    <property type="protein sequence ID" value="ODQ62621.1"/>
    <property type="molecule type" value="Genomic_DNA"/>
</dbReference>